<dbReference type="InterPro" id="IPR001249">
    <property type="entry name" value="AcCoA_biotinCC"/>
</dbReference>
<dbReference type="GO" id="GO:0006633">
    <property type="term" value="P:fatty acid biosynthetic process"/>
    <property type="evidence" value="ECO:0007669"/>
    <property type="project" value="UniProtKB-UniPathway"/>
</dbReference>
<comment type="pathway">
    <text evidence="1 8">Lipid metabolism; fatty acid biosynthesis.</text>
</comment>
<dbReference type="STRING" id="140314.SAMN04488076_10583"/>
<accession>A0A143YFP5</accession>
<comment type="function">
    <text evidence="8">This protein is a component of the acetyl coenzyme A carboxylase complex; first, biotin carboxylase catalyzes the carboxylation of the carrier protein and then the transcarboxylase transfers the carboxyl group to form malonyl-CoA.</text>
</comment>
<evidence type="ECO:0000256" key="1">
    <source>
        <dbReference type="ARBA" id="ARBA00005194"/>
    </source>
</evidence>
<feature type="domain" description="Lipoyl-binding" evidence="9">
    <location>
        <begin position="83"/>
        <end position="159"/>
    </location>
</feature>
<dbReference type="OrthoDB" id="9811735at2"/>
<evidence type="ECO:0000256" key="3">
    <source>
        <dbReference type="ARBA" id="ARBA00022516"/>
    </source>
</evidence>
<dbReference type="AlphaFoldDB" id="A0A143YFP5"/>
<gene>
    <name evidence="10" type="ORF">Tpal_875</name>
</gene>
<dbReference type="GO" id="GO:0003989">
    <property type="term" value="F:acetyl-CoA carboxylase activity"/>
    <property type="evidence" value="ECO:0007669"/>
    <property type="project" value="InterPro"/>
</dbReference>
<dbReference type="Gene3D" id="2.40.50.100">
    <property type="match status" value="1"/>
</dbReference>
<dbReference type="InterPro" id="IPR050709">
    <property type="entry name" value="Biotin_Carboxyl_Carrier/Decarb"/>
</dbReference>
<dbReference type="PRINTS" id="PR01071">
    <property type="entry name" value="ACOABIOTINCC"/>
</dbReference>
<dbReference type="InterPro" id="IPR001882">
    <property type="entry name" value="Biotin_BS"/>
</dbReference>
<reference evidence="10 11" key="1">
    <citation type="submission" date="2016-02" db="EMBL/GenBank/DDBJ databases">
        <authorList>
            <person name="Wen L."/>
            <person name="He K."/>
            <person name="Yang H."/>
        </authorList>
    </citation>
    <scope>NUCLEOTIDE SEQUENCE [LARGE SCALE GENOMIC DNA]</scope>
    <source>
        <strain evidence="10">Trichococcus palustris</strain>
    </source>
</reference>
<dbReference type="PANTHER" id="PTHR45266">
    <property type="entry name" value="OXALOACETATE DECARBOXYLASE ALPHA CHAIN"/>
    <property type="match status" value="1"/>
</dbReference>
<dbReference type="PROSITE" id="PS00188">
    <property type="entry name" value="BIOTIN"/>
    <property type="match status" value="1"/>
</dbReference>
<evidence type="ECO:0000256" key="4">
    <source>
        <dbReference type="ARBA" id="ARBA00022832"/>
    </source>
</evidence>
<evidence type="ECO:0000256" key="7">
    <source>
        <dbReference type="ARBA" id="ARBA00023267"/>
    </source>
</evidence>
<keyword evidence="11" id="KW-1185">Reference proteome</keyword>
<keyword evidence="5 8" id="KW-0443">Lipid metabolism</keyword>
<dbReference type="CDD" id="cd06850">
    <property type="entry name" value="biotinyl_domain"/>
    <property type="match status" value="1"/>
</dbReference>
<evidence type="ECO:0000256" key="6">
    <source>
        <dbReference type="ARBA" id="ARBA00023160"/>
    </source>
</evidence>
<evidence type="ECO:0000313" key="10">
    <source>
        <dbReference type="EMBL" id="CZQ87278.1"/>
    </source>
</evidence>
<dbReference type="RefSeq" id="WP_087031907.1">
    <property type="nucleotide sequence ID" value="NZ_FJNE01000002.1"/>
</dbReference>
<organism evidence="10 11">
    <name type="scientific">Trichococcus palustris</name>
    <dbReference type="NCBI Taxonomy" id="140314"/>
    <lineage>
        <taxon>Bacteria</taxon>
        <taxon>Bacillati</taxon>
        <taxon>Bacillota</taxon>
        <taxon>Bacilli</taxon>
        <taxon>Lactobacillales</taxon>
        <taxon>Carnobacteriaceae</taxon>
        <taxon>Trichococcus</taxon>
    </lineage>
</organism>
<evidence type="ECO:0000256" key="5">
    <source>
        <dbReference type="ARBA" id="ARBA00023098"/>
    </source>
</evidence>
<keyword evidence="4 8" id="KW-0276">Fatty acid metabolism</keyword>
<dbReference type="GO" id="GO:0009317">
    <property type="term" value="C:acetyl-CoA carboxylase complex"/>
    <property type="evidence" value="ECO:0007669"/>
    <property type="project" value="InterPro"/>
</dbReference>
<evidence type="ECO:0000256" key="8">
    <source>
        <dbReference type="RuleBase" id="RU364072"/>
    </source>
</evidence>
<dbReference type="NCBIfam" id="TIGR00531">
    <property type="entry name" value="BCCP"/>
    <property type="match status" value="1"/>
</dbReference>
<sequence length="159" mass="17495">MNIEDVKSLIALIDESTLTELHYETADFHLLLSKNKAVQKNSQSTANAVAFDNEVKPVSEVMKESSVEKKEAAADTVVAQKEGHIVTSPIVGVVYLAATPESKPYVTIGQSVSRGDVVCLVEAMKLMNEIKSEFSGEIVEILVENEQIVEYNQPLFRII</sequence>
<dbReference type="EMBL" id="FJNE01000002">
    <property type="protein sequence ID" value="CZQ87278.1"/>
    <property type="molecule type" value="Genomic_DNA"/>
</dbReference>
<dbReference type="UniPathway" id="UPA00094"/>
<dbReference type="Proteomes" id="UP000242754">
    <property type="component" value="Unassembled WGS sequence"/>
</dbReference>
<dbReference type="InterPro" id="IPR011053">
    <property type="entry name" value="Single_hybrid_motif"/>
</dbReference>
<dbReference type="SUPFAM" id="SSF51230">
    <property type="entry name" value="Single hybrid motif"/>
    <property type="match status" value="1"/>
</dbReference>
<keyword evidence="3 8" id="KW-0444">Lipid biosynthesis</keyword>
<evidence type="ECO:0000313" key="11">
    <source>
        <dbReference type="Proteomes" id="UP000242754"/>
    </source>
</evidence>
<keyword evidence="6 8" id="KW-0275">Fatty acid biosynthesis</keyword>
<dbReference type="Pfam" id="PF00364">
    <property type="entry name" value="Biotin_lipoyl"/>
    <property type="match status" value="1"/>
</dbReference>
<proteinExistence type="predicted"/>
<protein>
    <recommendedName>
        <fullName evidence="2 8">Biotin carboxyl carrier protein of acetyl-CoA carboxylase</fullName>
    </recommendedName>
</protein>
<evidence type="ECO:0000256" key="2">
    <source>
        <dbReference type="ARBA" id="ARBA00017562"/>
    </source>
</evidence>
<evidence type="ECO:0000259" key="9">
    <source>
        <dbReference type="PROSITE" id="PS50968"/>
    </source>
</evidence>
<dbReference type="PROSITE" id="PS50968">
    <property type="entry name" value="BIOTINYL_LIPOYL"/>
    <property type="match status" value="1"/>
</dbReference>
<dbReference type="InterPro" id="IPR000089">
    <property type="entry name" value="Biotin_lipoyl"/>
</dbReference>
<dbReference type="PANTHER" id="PTHR45266:SF3">
    <property type="entry name" value="OXALOACETATE DECARBOXYLASE ALPHA CHAIN"/>
    <property type="match status" value="1"/>
</dbReference>
<keyword evidence="7 8" id="KW-0092">Biotin</keyword>
<name>A0A143YFP5_9LACT</name>